<dbReference type="EMBL" id="IACK01009476">
    <property type="protein sequence ID" value="LAA67692.1"/>
    <property type="molecule type" value="Transcribed_RNA"/>
</dbReference>
<evidence type="ECO:0000313" key="1">
    <source>
        <dbReference type="EMBL" id="LAA67692.1"/>
    </source>
</evidence>
<sequence length="167" mass="20411">MRFSGMEKNKTHSYFQRHWIRDSLLYIWERIKRNRYVKIPLWLSPMETLVYPNVMDLNKTIKYKELKTDEGGLKTQTQLKTQGIEIGWWSYVQIQTKHKKDKEQFGFYNTDQELDKILQGSEKKMITKMYNCLLKFKMEEETVEESMITWAKNCGHNIELEQWERIW</sequence>
<dbReference type="AlphaFoldDB" id="A0A2D4H6V9"/>
<protein>
    <submittedName>
        <fullName evidence="1">Uncharacterized protein</fullName>
    </submittedName>
</protein>
<proteinExistence type="predicted"/>
<dbReference type="PANTHER" id="PTHR31635">
    <property type="entry name" value="REVERSE TRANSCRIPTASE DOMAIN-CONTAINING PROTEIN-RELATED"/>
    <property type="match status" value="1"/>
</dbReference>
<reference evidence="1" key="1">
    <citation type="submission" date="2017-07" db="EMBL/GenBank/DDBJ databases">
        <authorList>
            <person name="Mikheyev A."/>
            <person name="Grau M."/>
        </authorList>
    </citation>
    <scope>NUCLEOTIDE SEQUENCE</scope>
    <source>
        <tissue evidence="1">Venom_gland</tissue>
    </source>
</reference>
<name>A0A2D4H6V9_MICLE</name>
<accession>A0A2D4H6V9</accession>
<reference evidence="1" key="2">
    <citation type="submission" date="2017-11" db="EMBL/GenBank/DDBJ databases">
        <title>Coralsnake Venomics: Analyses of Venom Gland Transcriptomes and Proteomes of Six Brazilian Taxa.</title>
        <authorList>
            <person name="Aird S.D."/>
            <person name="Jorge da Silva N."/>
            <person name="Qiu L."/>
            <person name="Villar-Briones A."/>
            <person name="Aparecida-Saddi V."/>
            <person name="Campos-Telles M.P."/>
            <person name="Grau M."/>
            <person name="Mikheyev A.S."/>
        </authorList>
    </citation>
    <scope>NUCLEOTIDE SEQUENCE</scope>
    <source>
        <tissue evidence="1">Venom_gland</tissue>
    </source>
</reference>
<dbReference type="PANTHER" id="PTHR31635:SF196">
    <property type="entry name" value="REVERSE TRANSCRIPTASE DOMAIN-CONTAINING PROTEIN-RELATED"/>
    <property type="match status" value="1"/>
</dbReference>
<organism evidence="1">
    <name type="scientific">Micrurus lemniscatus lemniscatus</name>
    <dbReference type="NCBI Taxonomy" id="129467"/>
    <lineage>
        <taxon>Eukaryota</taxon>
        <taxon>Metazoa</taxon>
        <taxon>Chordata</taxon>
        <taxon>Craniata</taxon>
        <taxon>Vertebrata</taxon>
        <taxon>Euteleostomi</taxon>
        <taxon>Lepidosauria</taxon>
        <taxon>Squamata</taxon>
        <taxon>Bifurcata</taxon>
        <taxon>Unidentata</taxon>
        <taxon>Episquamata</taxon>
        <taxon>Toxicofera</taxon>
        <taxon>Serpentes</taxon>
        <taxon>Colubroidea</taxon>
        <taxon>Elapidae</taxon>
        <taxon>Elapinae</taxon>
        <taxon>Micrurus</taxon>
    </lineage>
</organism>